<dbReference type="InterPro" id="IPR011009">
    <property type="entry name" value="Kinase-like_dom_sf"/>
</dbReference>
<name>A0A9N9XR13_PHYSR</name>
<evidence type="ECO:0000259" key="8">
    <source>
        <dbReference type="PROSITE" id="PS50011"/>
    </source>
</evidence>
<accession>A0A9N9XR13</accession>
<keyword evidence="4" id="KW-0418">Kinase</keyword>
<feature type="compositionally biased region" description="Polar residues" evidence="7">
    <location>
        <begin position="51"/>
        <end position="65"/>
    </location>
</feature>
<dbReference type="OrthoDB" id="20524at2759"/>
<dbReference type="PROSITE" id="PS50011">
    <property type="entry name" value="PROTEIN_KINASE_DOM"/>
    <property type="match status" value="1"/>
</dbReference>
<protein>
    <recommendedName>
        <fullName evidence="8">Protein kinase domain-containing protein</fullName>
    </recommendedName>
</protein>
<keyword evidence="10" id="KW-1185">Reference proteome</keyword>
<dbReference type="PROSITE" id="PS00107">
    <property type="entry name" value="PROTEIN_KINASE_ATP"/>
    <property type="match status" value="1"/>
</dbReference>
<dbReference type="FunFam" id="3.30.200.20:FF:000131">
    <property type="entry name" value="Dual specificity protein kinase TTK"/>
    <property type="match status" value="1"/>
</dbReference>
<dbReference type="GO" id="GO:0005524">
    <property type="term" value="F:ATP binding"/>
    <property type="evidence" value="ECO:0007669"/>
    <property type="project" value="UniProtKB-UniRule"/>
</dbReference>
<reference evidence="9" key="1">
    <citation type="submission" date="2022-01" db="EMBL/GenBank/DDBJ databases">
        <authorList>
            <person name="King R."/>
        </authorList>
    </citation>
    <scope>NUCLEOTIDE SEQUENCE</scope>
</reference>
<dbReference type="EMBL" id="OU900095">
    <property type="protein sequence ID" value="CAG9858689.1"/>
    <property type="molecule type" value="Genomic_DNA"/>
</dbReference>
<dbReference type="PROSITE" id="PS00108">
    <property type="entry name" value="PROTEIN_KINASE_ST"/>
    <property type="match status" value="1"/>
</dbReference>
<keyword evidence="1" id="KW-0723">Serine/threonine-protein kinase</keyword>
<dbReference type="SMART" id="SM00220">
    <property type="entry name" value="S_TKc"/>
    <property type="match status" value="1"/>
</dbReference>
<dbReference type="SUPFAM" id="SSF56112">
    <property type="entry name" value="Protein kinase-like (PK-like)"/>
    <property type="match status" value="1"/>
</dbReference>
<evidence type="ECO:0000256" key="2">
    <source>
        <dbReference type="ARBA" id="ARBA00022679"/>
    </source>
</evidence>
<dbReference type="PANTHER" id="PTHR22974">
    <property type="entry name" value="MIXED LINEAGE PROTEIN KINASE"/>
    <property type="match status" value="1"/>
</dbReference>
<dbReference type="Proteomes" id="UP001153712">
    <property type="component" value="Chromosome 2"/>
</dbReference>
<dbReference type="GO" id="GO:0000776">
    <property type="term" value="C:kinetochore"/>
    <property type="evidence" value="ECO:0007669"/>
    <property type="project" value="TreeGrafter"/>
</dbReference>
<dbReference type="InterPro" id="IPR008271">
    <property type="entry name" value="Ser/Thr_kinase_AS"/>
</dbReference>
<dbReference type="AlphaFoldDB" id="A0A9N9XR13"/>
<evidence type="ECO:0000256" key="4">
    <source>
        <dbReference type="ARBA" id="ARBA00022777"/>
    </source>
</evidence>
<keyword evidence="2" id="KW-0808">Transferase</keyword>
<dbReference type="InterPro" id="IPR000719">
    <property type="entry name" value="Prot_kinase_dom"/>
</dbReference>
<dbReference type="GO" id="GO:0007094">
    <property type="term" value="P:mitotic spindle assembly checkpoint signaling"/>
    <property type="evidence" value="ECO:0007669"/>
    <property type="project" value="TreeGrafter"/>
</dbReference>
<dbReference type="Pfam" id="PF00069">
    <property type="entry name" value="Pkinase"/>
    <property type="match status" value="1"/>
</dbReference>
<evidence type="ECO:0000313" key="9">
    <source>
        <dbReference type="EMBL" id="CAG9858689.1"/>
    </source>
</evidence>
<sequence length="503" mass="57478">MSAFKGANSAQKIRYTPNHGMPLKRLDLEALKRELFESSDESDGDEDDGKSTQQVDSAIGSNLNPPSIRKSESTSTESRLLFSTQKSCVKDNSTSGRVSAFQKCYPHQPTRLRLNFHSNKEDSLPTNKGYCDYDDQLISEVDSALENNLNFSCYLNPESSFNKPESDSNRLRSFERITWSHNKENRPKELNSAILSSSKQRVVDEANQNVFQLSKRTVNDKTFRKIVVNKVQYLVLNLLGMGGTSKVYQCFNVDKKDVVAIKCISLKNMQEGQNLIDEIKLLQKLKNCLRVIKLFDYEQLPEELLLVLEKGGVNLSSVLKKTVAQKRNIPYYKLVFYWMEMLQAMKEIHDNGVIHSDIKPSNFLVDGQGLKLIDFGIAASVQSDDALCIVKQVPEGSPNYVCPEALRNISTEPGKFKYAIYYKSDVWSLGCILYELVYKIPPFYHLKTVQAKLSSIQDPNYKINYPEVDWLPPKIINTIKKCLQYNIQYRPSIAELIKEYEQF</sequence>
<evidence type="ECO:0000256" key="6">
    <source>
        <dbReference type="PROSITE-ProRule" id="PRU10141"/>
    </source>
</evidence>
<dbReference type="GO" id="GO:0004712">
    <property type="term" value="F:protein serine/threonine/tyrosine kinase activity"/>
    <property type="evidence" value="ECO:0007669"/>
    <property type="project" value="TreeGrafter"/>
</dbReference>
<feature type="binding site" evidence="6">
    <location>
        <position position="262"/>
    </location>
    <ligand>
        <name>ATP</name>
        <dbReference type="ChEBI" id="CHEBI:30616"/>
    </ligand>
</feature>
<dbReference type="GO" id="GO:0007059">
    <property type="term" value="P:chromosome segregation"/>
    <property type="evidence" value="ECO:0007669"/>
    <property type="project" value="TreeGrafter"/>
</dbReference>
<dbReference type="GO" id="GO:0033316">
    <property type="term" value="P:meiotic spindle assembly checkpoint signaling"/>
    <property type="evidence" value="ECO:0007669"/>
    <property type="project" value="TreeGrafter"/>
</dbReference>
<evidence type="ECO:0000256" key="1">
    <source>
        <dbReference type="ARBA" id="ARBA00022527"/>
    </source>
</evidence>
<dbReference type="Gene3D" id="3.30.200.20">
    <property type="entry name" value="Phosphorylase Kinase, domain 1"/>
    <property type="match status" value="1"/>
</dbReference>
<proteinExistence type="predicted"/>
<feature type="compositionally biased region" description="Basic and acidic residues" evidence="7">
    <location>
        <begin position="24"/>
        <end position="36"/>
    </location>
</feature>
<evidence type="ECO:0000313" key="10">
    <source>
        <dbReference type="Proteomes" id="UP001153712"/>
    </source>
</evidence>
<organism evidence="9 10">
    <name type="scientific">Phyllotreta striolata</name>
    <name type="common">Striped flea beetle</name>
    <name type="synonym">Crioceris striolata</name>
    <dbReference type="NCBI Taxonomy" id="444603"/>
    <lineage>
        <taxon>Eukaryota</taxon>
        <taxon>Metazoa</taxon>
        <taxon>Ecdysozoa</taxon>
        <taxon>Arthropoda</taxon>
        <taxon>Hexapoda</taxon>
        <taxon>Insecta</taxon>
        <taxon>Pterygota</taxon>
        <taxon>Neoptera</taxon>
        <taxon>Endopterygota</taxon>
        <taxon>Coleoptera</taxon>
        <taxon>Polyphaga</taxon>
        <taxon>Cucujiformia</taxon>
        <taxon>Chrysomeloidea</taxon>
        <taxon>Chrysomelidae</taxon>
        <taxon>Galerucinae</taxon>
        <taxon>Alticini</taxon>
        <taxon>Phyllotreta</taxon>
    </lineage>
</organism>
<feature type="compositionally biased region" description="Acidic residues" evidence="7">
    <location>
        <begin position="37"/>
        <end position="48"/>
    </location>
</feature>
<dbReference type="GO" id="GO:0005634">
    <property type="term" value="C:nucleus"/>
    <property type="evidence" value="ECO:0007669"/>
    <property type="project" value="TreeGrafter"/>
</dbReference>
<gene>
    <name evidence="9" type="ORF">PHYEVI_LOCUS5076</name>
</gene>
<evidence type="ECO:0000256" key="3">
    <source>
        <dbReference type="ARBA" id="ARBA00022741"/>
    </source>
</evidence>
<dbReference type="GO" id="GO:0034501">
    <property type="term" value="P:protein localization to kinetochore"/>
    <property type="evidence" value="ECO:0007669"/>
    <property type="project" value="TreeGrafter"/>
</dbReference>
<keyword evidence="5 6" id="KW-0067">ATP-binding</keyword>
<feature type="region of interest" description="Disordered" evidence="7">
    <location>
        <begin position="1"/>
        <end position="76"/>
    </location>
</feature>
<keyword evidence="3 6" id="KW-0547">Nucleotide-binding</keyword>
<feature type="domain" description="Protein kinase" evidence="8">
    <location>
        <begin position="233"/>
        <end position="503"/>
    </location>
</feature>
<dbReference type="GO" id="GO:0004674">
    <property type="term" value="F:protein serine/threonine kinase activity"/>
    <property type="evidence" value="ECO:0007669"/>
    <property type="project" value="UniProtKB-KW"/>
</dbReference>
<evidence type="ECO:0000256" key="5">
    <source>
        <dbReference type="ARBA" id="ARBA00022840"/>
    </source>
</evidence>
<dbReference type="Gene3D" id="1.10.510.10">
    <property type="entry name" value="Transferase(Phosphotransferase) domain 1"/>
    <property type="match status" value="1"/>
</dbReference>
<dbReference type="PANTHER" id="PTHR22974:SF21">
    <property type="entry name" value="DUAL SPECIFICITY PROTEIN KINASE TTK"/>
    <property type="match status" value="1"/>
</dbReference>
<evidence type="ECO:0000256" key="7">
    <source>
        <dbReference type="SAM" id="MobiDB-lite"/>
    </source>
</evidence>
<dbReference type="InterPro" id="IPR017441">
    <property type="entry name" value="Protein_kinase_ATP_BS"/>
</dbReference>